<dbReference type="InterPro" id="IPR019052">
    <property type="entry name" value="DUF2383"/>
</dbReference>
<dbReference type="InterPro" id="IPR036291">
    <property type="entry name" value="NAD(P)-bd_dom_sf"/>
</dbReference>
<dbReference type="InterPro" id="IPR012347">
    <property type="entry name" value="Ferritin-like"/>
</dbReference>
<evidence type="ECO:0000313" key="5">
    <source>
        <dbReference type="EMBL" id="CAF3639567.1"/>
    </source>
</evidence>
<comment type="caution">
    <text evidence="4">The sequence shown here is derived from an EMBL/GenBank/DDBJ whole genome shotgun (WGS) entry which is preliminary data.</text>
</comment>
<name>A0A813W304_9BILA</name>
<keyword evidence="1" id="KW-0560">Oxidoreductase</keyword>
<dbReference type="PANTHER" id="PTHR10996">
    <property type="entry name" value="2-HYDROXYACID DEHYDROGENASE-RELATED"/>
    <property type="match status" value="1"/>
</dbReference>
<gene>
    <name evidence="4" type="ORF">GPM918_LOCUS6120</name>
    <name evidence="5" type="ORF">SRO942_LOCUS6120</name>
</gene>
<proteinExistence type="predicted"/>
<dbReference type="PANTHER" id="PTHR10996:SF277">
    <property type="entry name" value="GLYOXYLATE REDUCTASE_HYDROXYPYRUVATE REDUCTASE"/>
    <property type="match status" value="1"/>
</dbReference>
<protein>
    <submittedName>
        <fullName evidence="4">Uncharacterized protein</fullName>
    </submittedName>
</protein>
<dbReference type="Gene3D" id="1.20.1260.10">
    <property type="match status" value="1"/>
</dbReference>
<dbReference type="Proteomes" id="UP000681722">
    <property type="component" value="Unassembled WGS sequence"/>
</dbReference>
<evidence type="ECO:0000313" key="4">
    <source>
        <dbReference type="EMBL" id="CAF0851955.1"/>
    </source>
</evidence>
<dbReference type="EMBL" id="CAJOBC010000928">
    <property type="protein sequence ID" value="CAF3639567.1"/>
    <property type="molecule type" value="Genomic_DNA"/>
</dbReference>
<dbReference type="Proteomes" id="UP000663829">
    <property type="component" value="Unassembled WGS sequence"/>
</dbReference>
<feature type="domain" description="D-isomer specific 2-hydroxyacid dehydrogenase NAD-binding" evidence="2">
    <location>
        <begin position="143"/>
        <end position="217"/>
    </location>
</feature>
<dbReference type="GO" id="GO:0005829">
    <property type="term" value="C:cytosol"/>
    <property type="evidence" value="ECO:0007669"/>
    <property type="project" value="TreeGrafter"/>
</dbReference>
<dbReference type="GO" id="GO:0030267">
    <property type="term" value="F:glyoxylate reductase (NADPH) activity"/>
    <property type="evidence" value="ECO:0007669"/>
    <property type="project" value="TreeGrafter"/>
</dbReference>
<dbReference type="SUPFAM" id="SSF51735">
    <property type="entry name" value="NAD(P)-binding Rossmann-fold domains"/>
    <property type="match status" value="1"/>
</dbReference>
<dbReference type="InterPro" id="IPR006140">
    <property type="entry name" value="D-isomer_DH_NAD-bd"/>
</dbReference>
<accession>A0A813W304</accession>
<evidence type="ECO:0000256" key="1">
    <source>
        <dbReference type="ARBA" id="ARBA00023002"/>
    </source>
</evidence>
<organism evidence="4 6">
    <name type="scientific">Didymodactylos carnosus</name>
    <dbReference type="NCBI Taxonomy" id="1234261"/>
    <lineage>
        <taxon>Eukaryota</taxon>
        <taxon>Metazoa</taxon>
        <taxon>Spiralia</taxon>
        <taxon>Gnathifera</taxon>
        <taxon>Rotifera</taxon>
        <taxon>Eurotatoria</taxon>
        <taxon>Bdelloidea</taxon>
        <taxon>Philodinida</taxon>
        <taxon>Philodinidae</taxon>
        <taxon>Didymodactylos</taxon>
    </lineage>
</organism>
<dbReference type="GO" id="GO:0051287">
    <property type="term" value="F:NAD binding"/>
    <property type="evidence" value="ECO:0007669"/>
    <property type="project" value="InterPro"/>
</dbReference>
<dbReference type="Pfam" id="PF02826">
    <property type="entry name" value="2-Hacid_dh_C"/>
    <property type="match status" value="1"/>
</dbReference>
<feature type="domain" description="DUF2383" evidence="3">
    <location>
        <begin position="29"/>
        <end position="138"/>
    </location>
</feature>
<sequence>MTSSTNTTAAVLAASTPVQHEATDLHDTYKAANDLLEYLYDSYNGFHNCADDIKDTTLKSLFAQIASTRHEMISELTRSIQQLGQGEPTKSGSTAAKLHRGLIDFKALFTGGKDNSTIIKEVHRGESYTIEKYQEVLDRKALTPDLRTLLQQQLQKIKDQNKAVEAMRSIIDQDALYDALSNGQIHAAGLDVTVPEPLPPTDKLLTLKNCLILPHIGSADVTTRNKMIQVAIDNLRNYFENKPMRSNLEIDMNWFVQPKLDWSDIEWEI</sequence>
<evidence type="ECO:0000259" key="2">
    <source>
        <dbReference type="Pfam" id="PF02826"/>
    </source>
</evidence>
<keyword evidence="6" id="KW-1185">Reference proteome</keyword>
<dbReference type="AlphaFoldDB" id="A0A813W304"/>
<dbReference type="Pfam" id="PF09537">
    <property type="entry name" value="DUF2383"/>
    <property type="match status" value="1"/>
</dbReference>
<evidence type="ECO:0000313" key="6">
    <source>
        <dbReference type="Proteomes" id="UP000663829"/>
    </source>
</evidence>
<dbReference type="OrthoDB" id="10002781at2759"/>
<dbReference type="InterPro" id="IPR050223">
    <property type="entry name" value="D-isomer_2-hydroxyacid_DH"/>
</dbReference>
<reference evidence="4" key="1">
    <citation type="submission" date="2021-02" db="EMBL/GenBank/DDBJ databases">
        <authorList>
            <person name="Nowell W R."/>
        </authorList>
    </citation>
    <scope>NUCLEOTIDE SEQUENCE</scope>
</reference>
<dbReference type="InterPro" id="IPR011971">
    <property type="entry name" value="CHP02284"/>
</dbReference>
<dbReference type="EMBL" id="CAJNOQ010000928">
    <property type="protein sequence ID" value="CAF0851955.1"/>
    <property type="molecule type" value="Genomic_DNA"/>
</dbReference>
<evidence type="ECO:0000259" key="3">
    <source>
        <dbReference type="Pfam" id="PF09537"/>
    </source>
</evidence>
<dbReference type="GO" id="GO:0016618">
    <property type="term" value="F:hydroxypyruvate reductase [NAD(P)H] activity"/>
    <property type="evidence" value="ECO:0007669"/>
    <property type="project" value="TreeGrafter"/>
</dbReference>
<dbReference type="NCBIfam" id="TIGR02284">
    <property type="entry name" value="PA2169 family four-helix-bundle protein"/>
    <property type="match status" value="1"/>
</dbReference>